<accession>A0ABS3TEZ1</accession>
<dbReference type="Proteomes" id="UP000670527">
    <property type="component" value="Unassembled WGS sequence"/>
</dbReference>
<sequence>MFEPWSRYAAALFLLFVYLLYLYKSCVLLRKRYQLQRNGLRTTGYVVALPLFDAQESLYNPQIKYVVAGQSYSLVAILRYTPSDKIPRVFPILYDPANPGRAEVDSWWTLYGAKLLELAGFSFAATILLLQLFAPSLLPSLGPNDPAY</sequence>
<keyword evidence="1" id="KW-0812">Transmembrane</keyword>
<comment type="caution">
    <text evidence="2">The sequence shown here is derived from an EMBL/GenBank/DDBJ whole genome shotgun (WGS) entry which is preliminary data.</text>
</comment>
<dbReference type="RefSeq" id="WP_208308500.1">
    <property type="nucleotide sequence ID" value="NZ_JAGETX010000010.1"/>
</dbReference>
<feature type="transmembrane region" description="Helical" evidence="1">
    <location>
        <begin position="6"/>
        <end position="23"/>
    </location>
</feature>
<dbReference type="EMBL" id="JAGETX010000010">
    <property type="protein sequence ID" value="MBO3272226.1"/>
    <property type="molecule type" value="Genomic_DNA"/>
</dbReference>
<gene>
    <name evidence="2" type="ORF">J4D97_16335</name>
</gene>
<keyword evidence="3" id="KW-1185">Reference proteome</keyword>
<keyword evidence="1" id="KW-1133">Transmembrane helix</keyword>
<keyword evidence="1" id="KW-0472">Membrane</keyword>
<name>A0ABS3TEZ1_9BACT</name>
<protein>
    <submittedName>
        <fullName evidence="2">DUF3592 domain-containing protein</fullName>
    </submittedName>
</protein>
<reference evidence="2 3" key="1">
    <citation type="submission" date="2021-03" db="EMBL/GenBank/DDBJ databases">
        <authorList>
            <person name="Kim M.K."/>
        </authorList>
    </citation>
    <scope>NUCLEOTIDE SEQUENCE [LARGE SCALE GENOMIC DNA]</scope>
    <source>
        <strain evidence="2 3">BT507</strain>
    </source>
</reference>
<proteinExistence type="predicted"/>
<organism evidence="2 3">
    <name type="scientific">Hymenobacter defluvii</name>
    <dbReference type="NCBI Taxonomy" id="2054411"/>
    <lineage>
        <taxon>Bacteria</taxon>
        <taxon>Pseudomonadati</taxon>
        <taxon>Bacteroidota</taxon>
        <taxon>Cytophagia</taxon>
        <taxon>Cytophagales</taxon>
        <taxon>Hymenobacteraceae</taxon>
        <taxon>Hymenobacter</taxon>
    </lineage>
</organism>
<evidence type="ECO:0000313" key="2">
    <source>
        <dbReference type="EMBL" id="MBO3272226.1"/>
    </source>
</evidence>
<evidence type="ECO:0000256" key="1">
    <source>
        <dbReference type="SAM" id="Phobius"/>
    </source>
</evidence>
<evidence type="ECO:0000313" key="3">
    <source>
        <dbReference type="Proteomes" id="UP000670527"/>
    </source>
</evidence>
<feature type="transmembrane region" description="Helical" evidence="1">
    <location>
        <begin position="115"/>
        <end position="134"/>
    </location>
</feature>